<reference evidence="1" key="2">
    <citation type="submission" date="2020-11" db="EMBL/GenBank/DDBJ databases">
        <authorList>
            <person name="McCartney M.A."/>
            <person name="Auch B."/>
            <person name="Kono T."/>
            <person name="Mallez S."/>
            <person name="Becker A."/>
            <person name="Gohl D.M."/>
            <person name="Silverstein K.A.T."/>
            <person name="Koren S."/>
            <person name="Bechman K.B."/>
            <person name="Herman A."/>
            <person name="Abrahante J.E."/>
            <person name="Garbe J."/>
        </authorList>
    </citation>
    <scope>NUCLEOTIDE SEQUENCE</scope>
    <source>
        <strain evidence="1">Duluth1</strain>
        <tissue evidence="1">Whole animal</tissue>
    </source>
</reference>
<protein>
    <submittedName>
        <fullName evidence="1">Uncharacterized protein</fullName>
    </submittedName>
</protein>
<accession>A0A9D4RBN4</accession>
<dbReference type="Proteomes" id="UP000828390">
    <property type="component" value="Unassembled WGS sequence"/>
</dbReference>
<evidence type="ECO:0000313" key="2">
    <source>
        <dbReference type="Proteomes" id="UP000828390"/>
    </source>
</evidence>
<evidence type="ECO:0000313" key="1">
    <source>
        <dbReference type="EMBL" id="KAH3860430.1"/>
    </source>
</evidence>
<keyword evidence="2" id="KW-1185">Reference proteome</keyword>
<name>A0A9D4RBN4_DREPO</name>
<sequence length="122" mass="13927">MECHPHNCSVIKVIRKRRPIAYTYLLKGTTLTGTNQQNTSVWTFTLRCLGTPILTEPPRKLTTCDVYLSDSPVRTRRNMHSLAYKHTSTSSDVFKFSFFPRTIPVWNRLPATVAEAPLFGIL</sequence>
<comment type="caution">
    <text evidence="1">The sequence shown here is derived from an EMBL/GenBank/DDBJ whole genome shotgun (WGS) entry which is preliminary data.</text>
</comment>
<dbReference type="AlphaFoldDB" id="A0A9D4RBN4"/>
<organism evidence="1 2">
    <name type="scientific">Dreissena polymorpha</name>
    <name type="common">Zebra mussel</name>
    <name type="synonym">Mytilus polymorpha</name>
    <dbReference type="NCBI Taxonomy" id="45954"/>
    <lineage>
        <taxon>Eukaryota</taxon>
        <taxon>Metazoa</taxon>
        <taxon>Spiralia</taxon>
        <taxon>Lophotrochozoa</taxon>
        <taxon>Mollusca</taxon>
        <taxon>Bivalvia</taxon>
        <taxon>Autobranchia</taxon>
        <taxon>Heteroconchia</taxon>
        <taxon>Euheterodonta</taxon>
        <taxon>Imparidentia</taxon>
        <taxon>Neoheterodontei</taxon>
        <taxon>Myida</taxon>
        <taxon>Dreissenoidea</taxon>
        <taxon>Dreissenidae</taxon>
        <taxon>Dreissena</taxon>
    </lineage>
</organism>
<dbReference type="EMBL" id="JAIWYP010000002">
    <property type="protein sequence ID" value="KAH3860430.1"/>
    <property type="molecule type" value="Genomic_DNA"/>
</dbReference>
<reference evidence="1" key="1">
    <citation type="journal article" date="2019" name="bioRxiv">
        <title>The Genome of the Zebra Mussel, Dreissena polymorpha: A Resource for Invasive Species Research.</title>
        <authorList>
            <person name="McCartney M.A."/>
            <person name="Auch B."/>
            <person name="Kono T."/>
            <person name="Mallez S."/>
            <person name="Zhang Y."/>
            <person name="Obille A."/>
            <person name="Becker A."/>
            <person name="Abrahante J.E."/>
            <person name="Garbe J."/>
            <person name="Badalamenti J.P."/>
            <person name="Herman A."/>
            <person name="Mangelson H."/>
            <person name="Liachko I."/>
            <person name="Sullivan S."/>
            <person name="Sone E.D."/>
            <person name="Koren S."/>
            <person name="Silverstein K.A.T."/>
            <person name="Beckman K.B."/>
            <person name="Gohl D.M."/>
        </authorList>
    </citation>
    <scope>NUCLEOTIDE SEQUENCE</scope>
    <source>
        <strain evidence="1">Duluth1</strain>
        <tissue evidence="1">Whole animal</tissue>
    </source>
</reference>
<gene>
    <name evidence="1" type="ORF">DPMN_023329</name>
</gene>
<proteinExistence type="predicted"/>